<organism evidence="2 3">
    <name type="scientific">Pyxidicoccus parkwayensis</name>
    <dbReference type="NCBI Taxonomy" id="2813578"/>
    <lineage>
        <taxon>Bacteria</taxon>
        <taxon>Pseudomonadati</taxon>
        <taxon>Myxococcota</taxon>
        <taxon>Myxococcia</taxon>
        <taxon>Myxococcales</taxon>
        <taxon>Cystobacterineae</taxon>
        <taxon>Myxococcaceae</taxon>
        <taxon>Pyxidicoccus</taxon>
    </lineage>
</organism>
<keyword evidence="1" id="KW-0732">Signal</keyword>
<keyword evidence="3" id="KW-1185">Reference proteome</keyword>
<feature type="signal peptide" evidence="1">
    <location>
        <begin position="1"/>
        <end position="25"/>
    </location>
</feature>
<evidence type="ECO:0008006" key="4">
    <source>
        <dbReference type="Google" id="ProtNLM"/>
    </source>
</evidence>
<dbReference type="Proteomes" id="UP000662747">
    <property type="component" value="Chromosome"/>
</dbReference>
<evidence type="ECO:0000313" key="3">
    <source>
        <dbReference type="Proteomes" id="UP000662747"/>
    </source>
</evidence>
<feature type="chain" id="PRO_5045541041" description="Lipoprotein" evidence="1">
    <location>
        <begin position="26"/>
        <end position="122"/>
    </location>
</feature>
<gene>
    <name evidence="2" type="ORF">JY651_36925</name>
</gene>
<proteinExistence type="predicted"/>
<protein>
    <recommendedName>
        <fullName evidence="4">Lipoprotein</fullName>
    </recommendedName>
</protein>
<evidence type="ECO:0000256" key="1">
    <source>
        <dbReference type="SAM" id="SignalP"/>
    </source>
</evidence>
<dbReference type="EMBL" id="CP071090">
    <property type="protein sequence ID" value="QSQ20774.1"/>
    <property type="molecule type" value="Genomic_DNA"/>
</dbReference>
<reference evidence="2 3" key="1">
    <citation type="submission" date="2021-02" db="EMBL/GenBank/DDBJ databases">
        <title>De Novo genome assembly of isolated myxobacteria.</title>
        <authorList>
            <person name="Stevens D.C."/>
        </authorList>
    </citation>
    <scope>NUCLEOTIDE SEQUENCE [LARGE SCALE GENOMIC DNA]</scope>
    <source>
        <strain evidence="3">SCPEA02</strain>
    </source>
</reference>
<name>A0ABX7NPJ3_9BACT</name>
<evidence type="ECO:0000313" key="2">
    <source>
        <dbReference type="EMBL" id="QSQ20774.1"/>
    </source>
</evidence>
<dbReference type="PROSITE" id="PS51257">
    <property type="entry name" value="PROKAR_LIPOPROTEIN"/>
    <property type="match status" value="1"/>
</dbReference>
<dbReference type="RefSeq" id="WP_206722354.1">
    <property type="nucleotide sequence ID" value="NZ_CP071090.1"/>
</dbReference>
<sequence>MNRRPSWLWRSAVVVAALGLGACNAGDLEPGEQESLGTGEASLCTCGTTQYNTVQDGEGATCGAALTQARSHLNAYMASRCSSGSCNLTQSVRCVPIGPSRDDGFRYSITATFSCNEPVGCG</sequence>
<accession>A0ABX7NPJ3</accession>